<accession>A0A1G9P6S6</accession>
<feature type="compositionally biased region" description="Basic and acidic residues" evidence="1">
    <location>
        <begin position="94"/>
        <end position="112"/>
    </location>
</feature>
<protein>
    <recommendedName>
        <fullName evidence="4">Fis family transcriptional regulator</fullName>
    </recommendedName>
</protein>
<evidence type="ECO:0000313" key="2">
    <source>
        <dbReference type="EMBL" id="SDL94592.1"/>
    </source>
</evidence>
<keyword evidence="3" id="KW-1185">Reference proteome</keyword>
<dbReference type="RefSeq" id="WP_089658601.1">
    <property type="nucleotide sequence ID" value="NZ_FNGH01000008.1"/>
</dbReference>
<name>A0A1G9P6S6_9GAMM</name>
<dbReference type="EMBL" id="FNGH01000008">
    <property type="protein sequence ID" value="SDL94592.1"/>
    <property type="molecule type" value="Genomic_DNA"/>
</dbReference>
<evidence type="ECO:0000256" key="1">
    <source>
        <dbReference type="SAM" id="MobiDB-lite"/>
    </source>
</evidence>
<gene>
    <name evidence="2" type="ORF">SAMN05192555_10814</name>
</gene>
<evidence type="ECO:0000313" key="3">
    <source>
        <dbReference type="Proteomes" id="UP000199107"/>
    </source>
</evidence>
<dbReference type="STRING" id="48727.SAMN05192555_10814"/>
<organism evidence="2 3">
    <name type="scientific">Franzmannia pantelleriensis</name>
    <dbReference type="NCBI Taxonomy" id="48727"/>
    <lineage>
        <taxon>Bacteria</taxon>
        <taxon>Pseudomonadati</taxon>
        <taxon>Pseudomonadota</taxon>
        <taxon>Gammaproteobacteria</taxon>
        <taxon>Oceanospirillales</taxon>
        <taxon>Halomonadaceae</taxon>
        <taxon>Franzmannia</taxon>
    </lineage>
</organism>
<dbReference type="OrthoDB" id="6996126at2"/>
<dbReference type="Proteomes" id="UP000199107">
    <property type="component" value="Unassembled WGS sequence"/>
</dbReference>
<dbReference type="AlphaFoldDB" id="A0A1G9P6S6"/>
<feature type="region of interest" description="Disordered" evidence="1">
    <location>
        <begin position="94"/>
        <end position="121"/>
    </location>
</feature>
<proteinExistence type="predicted"/>
<sequence>MIAKKARGKMERRLSAALTHACEQAKPQLPGFCWLTHEVDYQRFPESLVVTWVFDTHVNLAQALKGEARHSINDLTAEALADAGVDVSDASRHLDVDSEEDCQREHGGDWQRRLRSKPTRH</sequence>
<reference evidence="3" key="1">
    <citation type="submission" date="2016-10" db="EMBL/GenBank/DDBJ databases">
        <authorList>
            <person name="Varghese N."/>
            <person name="Submissions S."/>
        </authorList>
    </citation>
    <scope>NUCLEOTIDE SEQUENCE [LARGE SCALE GENOMIC DNA]</scope>
    <source>
        <strain evidence="3">AAP</strain>
    </source>
</reference>
<evidence type="ECO:0008006" key="4">
    <source>
        <dbReference type="Google" id="ProtNLM"/>
    </source>
</evidence>